<evidence type="ECO:0000313" key="12">
    <source>
        <dbReference type="EMBL" id="CEP61460.1"/>
    </source>
</evidence>
<dbReference type="GO" id="GO:0006121">
    <property type="term" value="P:mitochondrial electron transport, succinate to ubiquinone"/>
    <property type="evidence" value="ECO:0007669"/>
    <property type="project" value="TreeGrafter"/>
</dbReference>
<gene>
    <name evidence="12" type="ORF">LALA0_S03e03356g</name>
</gene>
<evidence type="ECO:0000256" key="2">
    <source>
        <dbReference type="ARBA" id="ARBA00007294"/>
    </source>
</evidence>
<comment type="subcellular location">
    <subcellularLocation>
        <location evidence="1 11">Mitochondrion inner membrane</location>
        <topology evidence="1 11">Multi-pass membrane protein</topology>
    </subcellularLocation>
</comment>
<dbReference type="GO" id="GO:0005743">
    <property type="term" value="C:mitochondrial inner membrane"/>
    <property type="evidence" value="ECO:0007669"/>
    <property type="project" value="UniProtKB-SubCell"/>
</dbReference>
<feature type="binding site" description="axial binding residue" evidence="10">
    <location>
        <position position="99"/>
    </location>
    <ligand>
        <name>heme b</name>
        <dbReference type="ChEBI" id="CHEBI:60344"/>
        <note>ligand shared with SDHC</note>
    </ligand>
    <ligandPart>
        <name>Fe</name>
        <dbReference type="ChEBI" id="CHEBI:18248"/>
    </ligandPart>
</feature>
<evidence type="ECO:0000256" key="5">
    <source>
        <dbReference type="ARBA" id="ARBA00022946"/>
    </source>
</evidence>
<dbReference type="GO" id="GO:0006099">
    <property type="term" value="P:tricarboxylic acid cycle"/>
    <property type="evidence" value="ECO:0007669"/>
    <property type="project" value="TreeGrafter"/>
</dbReference>
<keyword evidence="7 11" id="KW-0496">Mitochondrion</keyword>
<dbReference type="Pfam" id="PF05328">
    <property type="entry name" value="CybS"/>
    <property type="match status" value="1"/>
</dbReference>
<evidence type="ECO:0000256" key="3">
    <source>
        <dbReference type="ARBA" id="ARBA00022692"/>
    </source>
</evidence>
<dbReference type="PANTHER" id="PTHR13337:SF5">
    <property type="entry name" value="MITOCHONDRIAL INNER MEMBRANE PROTEIN SHH4-RELATED"/>
    <property type="match status" value="1"/>
</dbReference>
<proteinExistence type="inferred from homology"/>
<dbReference type="GO" id="GO:0020037">
    <property type="term" value="F:heme binding"/>
    <property type="evidence" value="ECO:0007669"/>
    <property type="project" value="TreeGrafter"/>
</dbReference>
<dbReference type="GO" id="GO:0048039">
    <property type="term" value="F:ubiquinone binding"/>
    <property type="evidence" value="ECO:0007669"/>
    <property type="project" value="TreeGrafter"/>
</dbReference>
<evidence type="ECO:0000256" key="11">
    <source>
        <dbReference type="RuleBase" id="RU364031"/>
    </source>
</evidence>
<keyword evidence="10" id="KW-0408">Iron</keyword>
<name>A0A0C7N7U5_9SACH</name>
<keyword evidence="4 11" id="KW-0999">Mitochondrion inner membrane</keyword>
<dbReference type="GeneID" id="34684884"/>
<dbReference type="AlphaFoldDB" id="A0A0C7N7U5"/>
<keyword evidence="5 11" id="KW-0809">Transit peptide</keyword>
<dbReference type="GO" id="GO:0046872">
    <property type="term" value="F:metal ion binding"/>
    <property type="evidence" value="ECO:0007669"/>
    <property type="project" value="UniProtKB-KW"/>
</dbReference>
<reference evidence="12 13" key="1">
    <citation type="submission" date="2014-12" db="EMBL/GenBank/DDBJ databases">
        <authorList>
            <person name="Neuveglise Cecile"/>
        </authorList>
    </citation>
    <scope>NUCLEOTIDE SEQUENCE [LARGE SCALE GENOMIC DNA]</scope>
    <source>
        <strain evidence="12 13">CBS 12615</strain>
    </source>
</reference>
<dbReference type="PANTHER" id="PTHR13337">
    <property type="entry name" value="SUCCINATE DEHYDROGENASE"/>
    <property type="match status" value="1"/>
</dbReference>
<evidence type="ECO:0000256" key="6">
    <source>
        <dbReference type="ARBA" id="ARBA00022989"/>
    </source>
</evidence>
<dbReference type="OrthoDB" id="18577at2759"/>
<evidence type="ECO:0000256" key="1">
    <source>
        <dbReference type="ARBA" id="ARBA00004448"/>
    </source>
</evidence>
<evidence type="ECO:0000256" key="9">
    <source>
        <dbReference type="PIRSR" id="PIRSR607992-1"/>
    </source>
</evidence>
<dbReference type="EMBL" id="LN736362">
    <property type="protein sequence ID" value="CEP61460.1"/>
    <property type="molecule type" value="Genomic_DNA"/>
</dbReference>
<evidence type="ECO:0000256" key="4">
    <source>
        <dbReference type="ARBA" id="ARBA00022792"/>
    </source>
</evidence>
<organism evidence="12 13">
    <name type="scientific">Lachancea lanzarotensis</name>
    <dbReference type="NCBI Taxonomy" id="1245769"/>
    <lineage>
        <taxon>Eukaryota</taxon>
        <taxon>Fungi</taxon>
        <taxon>Dikarya</taxon>
        <taxon>Ascomycota</taxon>
        <taxon>Saccharomycotina</taxon>
        <taxon>Saccharomycetes</taxon>
        <taxon>Saccharomycetales</taxon>
        <taxon>Saccharomycetaceae</taxon>
        <taxon>Lachancea</taxon>
    </lineage>
</organism>
<protein>
    <recommendedName>
        <fullName evidence="11">Succinate dehydrogenase [ubiquinone] cytochrome b small subunit</fullName>
    </recommendedName>
</protein>
<dbReference type="Gene3D" id="1.20.1300.10">
    <property type="entry name" value="Fumarate reductase/succinate dehydrogenase, transmembrane subunit"/>
    <property type="match status" value="1"/>
</dbReference>
<dbReference type="STRING" id="1245769.A0A0C7N7U5"/>
<dbReference type="SUPFAM" id="SSF81343">
    <property type="entry name" value="Fumarate reductase respiratory complex transmembrane subunits"/>
    <property type="match status" value="1"/>
</dbReference>
<evidence type="ECO:0000256" key="8">
    <source>
        <dbReference type="ARBA" id="ARBA00023136"/>
    </source>
</evidence>
<keyword evidence="10" id="KW-0479">Metal-binding</keyword>
<dbReference type="InterPro" id="IPR034804">
    <property type="entry name" value="SQR/QFR_C/D"/>
</dbReference>
<comment type="similarity">
    <text evidence="2 11">Belongs to the CybS family.</text>
</comment>
<feature type="binding site" evidence="9">
    <location>
        <position position="111"/>
    </location>
    <ligand>
        <name>a ubiquinone</name>
        <dbReference type="ChEBI" id="CHEBI:16389"/>
        <note>ligand shared with IP/SDHB</note>
    </ligand>
</feature>
<dbReference type="HOGENOM" id="CLU_096618_0_0_1"/>
<keyword evidence="3" id="KW-0812">Transmembrane</keyword>
<evidence type="ECO:0000313" key="13">
    <source>
        <dbReference type="Proteomes" id="UP000054304"/>
    </source>
</evidence>
<keyword evidence="8 11" id="KW-0472">Membrane</keyword>
<keyword evidence="13" id="KW-1185">Reference proteome</keyword>
<dbReference type="CDD" id="cd03496">
    <property type="entry name" value="SQR_TypeC_CybS"/>
    <property type="match status" value="1"/>
</dbReference>
<accession>A0A0C7N7U5</accession>
<dbReference type="InterPro" id="IPR007992">
    <property type="entry name" value="CybS"/>
</dbReference>
<evidence type="ECO:0000256" key="7">
    <source>
        <dbReference type="ARBA" id="ARBA00023128"/>
    </source>
</evidence>
<sequence>MFSKGLMQRQALRTLHQTGKKSLTIPFLSTLPQNPGGVKGDVNEAYQPPSPSRIHGSLHWDFQRVTSVALLPLVGSSLAAGGDVSVVADSVLATVLLGHIYVGYQSCIVDYIPARVYGKNHNYAMYLLTLGSLFALGGIYKLETEEDGLTGVVKKLWTAKSATEEKQ</sequence>
<dbReference type="RefSeq" id="XP_022627694.1">
    <property type="nucleotide sequence ID" value="XM_022773196.1"/>
</dbReference>
<evidence type="ECO:0000256" key="10">
    <source>
        <dbReference type="PIRSR" id="PIRSR607992-2"/>
    </source>
</evidence>
<keyword evidence="6" id="KW-1133">Transmembrane helix</keyword>
<dbReference type="Proteomes" id="UP000054304">
    <property type="component" value="Unassembled WGS sequence"/>
</dbReference>